<dbReference type="Pfam" id="PF07992">
    <property type="entry name" value="Pyr_redox_2"/>
    <property type="match status" value="1"/>
</dbReference>
<dbReference type="GO" id="GO:0005737">
    <property type="term" value="C:cytoplasm"/>
    <property type="evidence" value="ECO:0007669"/>
    <property type="project" value="TreeGrafter"/>
</dbReference>
<feature type="domain" description="FAD/NAD(P)-binding" evidence="1">
    <location>
        <begin position="46"/>
        <end position="254"/>
    </location>
</feature>
<feature type="non-terminal residue" evidence="2">
    <location>
        <position position="1"/>
    </location>
</feature>
<dbReference type="SUPFAM" id="SSF51905">
    <property type="entry name" value="FAD/NAD(P)-binding domain"/>
    <property type="match status" value="2"/>
</dbReference>
<keyword evidence="3" id="KW-1185">Reference proteome</keyword>
<dbReference type="Gene3D" id="3.50.50.100">
    <property type="match status" value="1"/>
</dbReference>
<dbReference type="EMBL" id="ML977329">
    <property type="protein sequence ID" value="KAF2113143.1"/>
    <property type="molecule type" value="Genomic_DNA"/>
</dbReference>
<evidence type="ECO:0000313" key="3">
    <source>
        <dbReference type="Proteomes" id="UP000799770"/>
    </source>
</evidence>
<evidence type="ECO:0000313" key="2">
    <source>
        <dbReference type="EMBL" id="KAF2113143.1"/>
    </source>
</evidence>
<reference evidence="2" key="1">
    <citation type="journal article" date="2020" name="Stud. Mycol.">
        <title>101 Dothideomycetes genomes: a test case for predicting lifestyles and emergence of pathogens.</title>
        <authorList>
            <person name="Haridas S."/>
            <person name="Albert R."/>
            <person name="Binder M."/>
            <person name="Bloem J."/>
            <person name="Labutti K."/>
            <person name="Salamov A."/>
            <person name="Andreopoulos B."/>
            <person name="Baker S."/>
            <person name="Barry K."/>
            <person name="Bills G."/>
            <person name="Bluhm B."/>
            <person name="Cannon C."/>
            <person name="Castanera R."/>
            <person name="Culley D."/>
            <person name="Daum C."/>
            <person name="Ezra D."/>
            <person name="Gonzalez J."/>
            <person name="Henrissat B."/>
            <person name="Kuo A."/>
            <person name="Liang C."/>
            <person name="Lipzen A."/>
            <person name="Lutzoni F."/>
            <person name="Magnuson J."/>
            <person name="Mondo S."/>
            <person name="Nolan M."/>
            <person name="Ohm R."/>
            <person name="Pangilinan J."/>
            <person name="Park H.-J."/>
            <person name="Ramirez L."/>
            <person name="Alfaro M."/>
            <person name="Sun H."/>
            <person name="Tritt A."/>
            <person name="Yoshinaga Y."/>
            <person name="Zwiers L.-H."/>
            <person name="Turgeon B."/>
            <person name="Goodwin S."/>
            <person name="Spatafora J."/>
            <person name="Crous P."/>
            <person name="Grigoriev I."/>
        </authorList>
    </citation>
    <scope>NUCLEOTIDE SEQUENCE</scope>
    <source>
        <strain evidence="2">CBS 627.86</strain>
    </source>
</reference>
<evidence type="ECO:0000259" key="1">
    <source>
        <dbReference type="Pfam" id="PF07992"/>
    </source>
</evidence>
<dbReference type="PANTHER" id="PTHR43735:SF5">
    <property type="entry name" value="FAD_NAD(P)-BINDING DOMAIN-CONTAINING PROTEIN"/>
    <property type="match status" value="1"/>
</dbReference>
<dbReference type="PRINTS" id="PR00368">
    <property type="entry name" value="FADPNR"/>
</dbReference>
<dbReference type="AlphaFoldDB" id="A0A6A5Z2A6"/>
<organism evidence="2 3">
    <name type="scientific">Lophiotrema nucula</name>
    <dbReference type="NCBI Taxonomy" id="690887"/>
    <lineage>
        <taxon>Eukaryota</taxon>
        <taxon>Fungi</taxon>
        <taxon>Dikarya</taxon>
        <taxon>Ascomycota</taxon>
        <taxon>Pezizomycotina</taxon>
        <taxon>Dothideomycetes</taxon>
        <taxon>Pleosporomycetidae</taxon>
        <taxon>Pleosporales</taxon>
        <taxon>Lophiotremataceae</taxon>
        <taxon>Lophiotrema</taxon>
    </lineage>
</organism>
<dbReference type="OrthoDB" id="202203at2759"/>
<dbReference type="Proteomes" id="UP000799770">
    <property type="component" value="Unassembled WGS sequence"/>
</dbReference>
<gene>
    <name evidence="2" type="ORF">BDV96DRAFT_664054</name>
</gene>
<dbReference type="GO" id="GO:0004174">
    <property type="term" value="F:electron-transferring-flavoprotein dehydrogenase activity"/>
    <property type="evidence" value="ECO:0007669"/>
    <property type="project" value="TreeGrafter"/>
</dbReference>
<protein>
    <recommendedName>
        <fullName evidence="1">FAD/NAD(P)-binding domain-containing protein</fullName>
    </recommendedName>
</protein>
<dbReference type="GO" id="GO:0050660">
    <property type="term" value="F:flavin adenine dinucleotide binding"/>
    <property type="evidence" value="ECO:0007669"/>
    <property type="project" value="TreeGrafter"/>
</dbReference>
<dbReference type="InterPro" id="IPR023753">
    <property type="entry name" value="FAD/NAD-binding_dom"/>
</dbReference>
<proteinExistence type="predicted"/>
<dbReference type="Gene3D" id="3.50.50.60">
    <property type="entry name" value="FAD/NAD(P)-binding domain"/>
    <property type="match status" value="2"/>
</dbReference>
<sequence>MALHKLRLSAQIFSFLVPYAFTFLGQRISAFIHKFQYRSLPASQTKKVVVIGGSFAGIQLIKRLSESLPTGYCIVLIEKNSHFNYVFAFPRFNVVKGYEKLGFIPYIGITKGAPRGIVEHLRDEAVKLTNRHVVLKSGEKIEFAYLVIATGTSSSLASKVASPNHIEGQAELRSMQDRIADAQRIAVIGGGAVGVELASDIKDVHPGKDVVLIHSRAHLLPGFGKRLHDHVIGVFEEMGISVLLNERPRLPIQGRGMLELLNGKLENFDLVQTLQIADEEHPNVFAIGDVAETGGPKMARASFFQTEVILHNILSLIAEKRNLKRYKPILWIEGSIKLTLGTGLPCPKFEI</sequence>
<name>A0A6A5Z2A6_9PLEO</name>
<dbReference type="PANTHER" id="PTHR43735">
    <property type="entry name" value="APOPTOSIS-INDUCING FACTOR 1"/>
    <property type="match status" value="1"/>
</dbReference>
<dbReference type="InterPro" id="IPR036188">
    <property type="entry name" value="FAD/NAD-bd_sf"/>
</dbReference>
<accession>A0A6A5Z2A6</accession>